<reference evidence="1 2" key="1">
    <citation type="submission" date="2019-11" db="EMBL/GenBank/DDBJ databases">
        <authorList>
            <person name="Yuan L."/>
        </authorList>
    </citation>
    <scope>NUCLEOTIDE SEQUENCE [LARGE SCALE GENOMIC DNA]</scope>
    <source>
        <strain evidence="1 2">TRM43335</strain>
    </source>
</reference>
<protein>
    <submittedName>
        <fullName evidence="1">Uncharacterized protein</fullName>
    </submittedName>
</protein>
<dbReference type="AlphaFoldDB" id="A0A6G2BDV9"/>
<dbReference type="OrthoDB" id="9762420at2"/>
<organism evidence="1 2">
    <name type="scientific">Streptomyces taklimakanensis</name>
    <dbReference type="NCBI Taxonomy" id="2569853"/>
    <lineage>
        <taxon>Bacteria</taxon>
        <taxon>Bacillati</taxon>
        <taxon>Actinomycetota</taxon>
        <taxon>Actinomycetes</taxon>
        <taxon>Kitasatosporales</taxon>
        <taxon>Streptomycetaceae</taxon>
        <taxon>Streptomyces</taxon>
    </lineage>
</organism>
<accession>A0A6G2BDV9</accession>
<keyword evidence="2" id="KW-1185">Reference proteome</keyword>
<dbReference type="Proteomes" id="UP000473014">
    <property type="component" value="Unassembled WGS sequence"/>
</dbReference>
<sequence>MHLFEPGARVWIAQTADAELGAVDYVGEATVTATLPCVNCYNELRSAHDAASQRRLAPSEIAVVGAVCRHPLGFLALTDNDEPIPVIADYAGAVAIPIKPEPTGAT</sequence>
<name>A0A6G2BDV9_9ACTN</name>
<evidence type="ECO:0000313" key="1">
    <source>
        <dbReference type="EMBL" id="MTE20316.1"/>
    </source>
</evidence>
<proteinExistence type="predicted"/>
<gene>
    <name evidence="1" type="ORF">F0L17_14605</name>
</gene>
<evidence type="ECO:0000313" key="2">
    <source>
        <dbReference type="Proteomes" id="UP000473014"/>
    </source>
</evidence>
<dbReference type="EMBL" id="WIXO01000001">
    <property type="protein sequence ID" value="MTE20316.1"/>
    <property type="molecule type" value="Genomic_DNA"/>
</dbReference>
<comment type="caution">
    <text evidence="1">The sequence shown here is derived from an EMBL/GenBank/DDBJ whole genome shotgun (WGS) entry which is preliminary data.</text>
</comment>
<dbReference type="RefSeq" id="WP_155071425.1">
    <property type="nucleotide sequence ID" value="NZ_WIXO01000001.1"/>
</dbReference>